<keyword evidence="7" id="KW-1185">Reference proteome</keyword>
<comment type="caution">
    <text evidence="6">The sequence shown here is derived from an EMBL/GenBank/DDBJ whole genome shotgun (WGS) entry which is preliminary data.</text>
</comment>
<dbReference type="AlphaFoldDB" id="A0A8H6YU97"/>
<dbReference type="Pfam" id="PF00753">
    <property type="entry name" value="Lactamase_B"/>
    <property type="match status" value="1"/>
</dbReference>
<name>A0A8H6YU97_9AGAR</name>
<evidence type="ECO:0000313" key="6">
    <source>
        <dbReference type="EMBL" id="KAF7365324.1"/>
    </source>
</evidence>
<dbReference type="Gene3D" id="3.60.15.10">
    <property type="entry name" value="Ribonuclease Z/Hydroxyacylglutathione hydrolase-like"/>
    <property type="match status" value="1"/>
</dbReference>
<organism evidence="6 7">
    <name type="scientific">Mycena venus</name>
    <dbReference type="NCBI Taxonomy" id="2733690"/>
    <lineage>
        <taxon>Eukaryota</taxon>
        <taxon>Fungi</taxon>
        <taxon>Dikarya</taxon>
        <taxon>Basidiomycota</taxon>
        <taxon>Agaricomycotina</taxon>
        <taxon>Agaricomycetes</taxon>
        <taxon>Agaricomycetidae</taxon>
        <taxon>Agaricales</taxon>
        <taxon>Marasmiineae</taxon>
        <taxon>Mycenaceae</taxon>
        <taxon>Mycena</taxon>
    </lineage>
</organism>
<reference evidence="6" key="1">
    <citation type="submission" date="2020-05" db="EMBL/GenBank/DDBJ databases">
        <title>Mycena genomes resolve the evolution of fungal bioluminescence.</title>
        <authorList>
            <person name="Tsai I.J."/>
        </authorList>
    </citation>
    <scope>NUCLEOTIDE SEQUENCE</scope>
    <source>
        <strain evidence="6">CCC161011</strain>
    </source>
</reference>
<proteinExistence type="inferred from homology"/>
<evidence type="ECO:0000256" key="1">
    <source>
        <dbReference type="ARBA" id="ARBA00007749"/>
    </source>
</evidence>
<dbReference type="OrthoDB" id="10250730at2759"/>
<dbReference type="CDD" id="cd07730">
    <property type="entry name" value="metallo-hydrolase-like_MBL-fold"/>
    <property type="match status" value="1"/>
</dbReference>
<gene>
    <name evidence="6" type="ORF">MVEN_00404400</name>
</gene>
<feature type="domain" description="Metallo-beta-lactamase" evidence="5">
    <location>
        <begin position="50"/>
        <end position="267"/>
    </location>
</feature>
<evidence type="ECO:0000256" key="3">
    <source>
        <dbReference type="ARBA" id="ARBA00022801"/>
    </source>
</evidence>
<keyword evidence="4" id="KW-0862">Zinc</keyword>
<dbReference type="InterPro" id="IPR001279">
    <property type="entry name" value="Metallo-B-lactamas"/>
</dbReference>
<dbReference type="InterPro" id="IPR051013">
    <property type="entry name" value="MBL_superfamily_lactonases"/>
</dbReference>
<evidence type="ECO:0000313" key="7">
    <source>
        <dbReference type="Proteomes" id="UP000620124"/>
    </source>
</evidence>
<dbReference type="GO" id="GO:0016787">
    <property type="term" value="F:hydrolase activity"/>
    <property type="evidence" value="ECO:0007669"/>
    <property type="project" value="UniProtKB-KW"/>
</dbReference>
<dbReference type="SMART" id="SM00849">
    <property type="entry name" value="Lactamase_B"/>
    <property type="match status" value="1"/>
</dbReference>
<sequence length="363" mass="39234">MSYRKLGIPASAATVSLKAFNVIHDMSAVSVPAGGMMQPVLAGHETFHPPIFAFLIQHTTTGRRVMFDLGVRKDPENAAPPIAAAFAAGFIAMPVERDIVEQLIDDGVDLESISAVICSHAHFDHFGDMSKFPASTELVFGQSTVVESHAVNPKSQILESDLAGRKLVLLNFDESPLKIGSFKAHDFFGDGSFYVLDVPGHLAGHVCALARVTPTSFVFLGGDACHHVGVLRPTEKLHRHFPCPGGLLATTQHSVSAADFPPLNAAGQFDLVARNEPMLHVPDGGLFEDPPTGRSSVTKMDVFDANEDVFVMLAHDESLVEALGPFPLSLDDWQAKGWKSRVTWAFLDEANPAFRFKVKANQT</sequence>
<keyword evidence="2" id="KW-0479">Metal-binding</keyword>
<dbReference type="Proteomes" id="UP000620124">
    <property type="component" value="Unassembled WGS sequence"/>
</dbReference>
<evidence type="ECO:0000259" key="5">
    <source>
        <dbReference type="SMART" id="SM00849"/>
    </source>
</evidence>
<protein>
    <submittedName>
        <fullName evidence="6">Metallo-beta-lactamase superfamily protein</fullName>
    </submittedName>
</protein>
<comment type="similarity">
    <text evidence="1">Belongs to the metallo-beta-lactamase superfamily.</text>
</comment>
<dbReference type="InterPro" id="IPR036866">
    <property type="entry name" value="RibonucZ/Hydroxyglut_hydro"/>
</dbReference>
<dbReference type="PANTHER" id="PTHR42978">
    <property type="entry name" value="QUORUM-QUENCHING LACTONASE YTNP-RELATED-RELATED"/>
    <property type="match status" value="1"/>
</dbReference>
<dbReference type="SUPFAM" id="SSF56281">
    <property type="entry name" value="Metallo-hydrolase/oxidoreductase"/>
    <property type="match status" value="1"/>
</dbReference>
<evidence type="ECO:0000256" key="2">
    <source>
        <dbReference type="ARBA" id="ARBA00022723"/>
    </source>
</evidence>
<evidence type="ECO:0000256" key="4">
    <source>
        <dbReference type="ARBA" id="ARBA00022833"/>
    </source>
</evidence>
<dbReference type="GO" id="GO:0046872">
    <property type="term" value="F:metal ion binding"/>
    <property type="evidence" value="ECO:0007669"/>
    <property type="project" value="UniProtKB-KW"/>
</dbReference>
<keyword evidence="3" id="KW-0378">Hydrolase</keyword>
<dbReference type="PANTHER" id="PTHR42978:SF5">
    <property type="entry name" value="METALLO-BETA-LACTAMASE DOMAIN-CONTAINING PROTEIN"/>
    <property type="match status" value="1"/>
</dbReference>
<dbReference type="EMBL" id="JACAZI010000003">
    <property type="protein sequence ID" value="KAF7365324.1"/>
    <property type="molecule type" value="Genomic_DNA"/>
</dbReference>
<accession>A0A8H6YU97</accession>